<sequence length="120" mass="13093">MIMESPPIGSVLSRVWWWSTPDRYAGPARFDTLAKARRHGPAPVISVEVVLTTPDDREIVTRGGVPSADTMWRRSTRQEDGVLPVVGAGVIEVVPTGSTGILEIVFRNPDGSRFVLIPTN</sequence>
<dbReference type="RefSeq" id="WP_179750185.1">
    <property type="nucleotide sequence ID" value="NZ_JACCBU010000001.1"/>
</dbReference>
<organism evidence="1 2">
    <name type="scientific">Microlunatus parietis</name>
    <dbReference type="NCBI Taxonomy" id="682979"/>
    <lineage>
        <taxon>Bacteria</taxon>
        <taxon>Bacillati</taxon>
        <taxon>Actinomycetota</taxon>
        <taxon>Actinomycetes</taxon>
        <taxon>Propionibacteriales</taxon>
        <taxon>Propionibacteriaceae</taxon>
        <taxon>Microlunatus</taxon>
    </lineage>
</organism>
<evidence type="ECO:0000313" key="1">
    <source>
        <dbReference type="EMBL" id="NYE70602.1"/>
    </source>
</evidence>
<evidence type="ECO:0000313" key="2">
    <source>
        <dbReference type="Proteomes" id="UP000569914"/>
    </source>
</evidence>
<dbReference type="Proteomes" id="UP000569914">
    <property type="component" value="Unassembled WGS sequence"/>
</dbReference>
<comment type="caution">
    <text evidence="1">The sequence shown here is derived from an EMBL/GenBank/DDBJ whole genome shotgun (WGS) entry which is preliminary data.</text>
</comment>
<accession>A0A7Y9I5K1</accession>
<dbReference type="AlphaFoldDB" id="A0A7Y9I5K1"/>
<name>A0A7Y9I5K1_9ACTN</name>
<dbReference type="EMBL" id="JACCBU010000001">
    <property type="protein sequence ID" value="NYE70602.1"/>
    <property type="molecule type" value="Genomic_DNA"/>
</dbReference>
<proteinExistence type="predicted"/>
<keyword evidence="2" id="KW-1185">Reference proteome</keyword>
<gene>
    <name evidence="1" type="ORF">BKA15_001931</name>
</gene>
<reference evidence="1 2" key="1">
    <citation type="submission" date="2020-07" db="EMBL/GenBank/DDBJ databases">
        <title>Sequencing the genomes of 1000 actinobacteria strains.</title>
        <authorList>
            <person name="Klenk H.-P."/>
        </authorList>
    </citation>
    <scope>NUCLEOTIDE SEQUENCE [LARGE SCALE GENOMIC DNA]</scope>
    <source>
        <strain evidence="1 2">DSM 22083</strain>
    </source>
</reference>
<protein>
    <submittedName>
        <fullName evidence="1">Uncharacterized protein</fullName>
    </submittedName>
</protein>